<evidence type="ECO:0000256" key="9">
    <source>
        <dbReference type="ARBA" id="ARBA00023098"/>
    </source>
</evidence>
<dbReference type="Pfam" id="PF00378">
    <property type="entry name" value="ECH_1"/>
    <property type="match status" value="1"/>
</dbReference>
<evidence type="ECO:0000256" key="2">
    <source>
        <dbReference type="ARBA" id="ARBA00005005"/>
    </source>
</evidence>
<keyword evidence="7 18" id="KW-0560">Oxidoreductase</keyword>
<evidence type="ECO:0000256" key="13">
    <source>
        <dbReference type="ARBA" id="ARBA00023268"/>
    </source>
</evidence>
<dbReference type="Pfam" id="PF02737">
    <property type="entry name" value="3HCDH_N"/>
    <property type="match status" value="1"/>
</dbReference>
<dbReference type="GO" id="GO:0003857">
    <property type="term" value="F:(3S)-3-hydroxyacyl-CoA dehydrogenase (NAD+) activity"/>
    <property type="evidence" value="ECO:0007669"/>
    <property type="project" value="UniProtKB-EC"/>
</dbReference>
<dbReference type="CDD" id="cd06558">
    <property type="entry name" value="crotonase-like"/>
    <property type="match status" value="1"/>
</dbReference>
<keyword evidence="11" id="KW-0413">Isomerase</keyword>
<keyword evidence="8" id="KW-0520">NAD</keyword>
<evidence type="ECO:0000313" key="19">
    <source>
        <dbReference type="Proteomes" id="UP000571950"/>
    </source>
</evidence>
<evidence type="ECO:0000259" key="16">
    <source>
        <dbReference type="Pfam" id="PF00725"/>
    </source>
</evidence>
<evidence type="ECO:0000256" key="7">
    <source>
        <dbReference type="ARBA" id="ARBA00023002"/>
    </source>
</evidence>
<keyword evidence="9" id="KW-0443">Lipid metabolism</keyword>
<evidence type="ECO:0000256" key="8">
    <source>
        <dbReference type="ARBA" id="ARBA00023027"/>
    </source>
</evidence>
<dbReference type="SUPFAM" id="SSF52096">
    <property type="entry name" value="ClpP/crotonase"/>
    <property type="match status" value="1"/>
</dbReference>
<evidence type="ECO:0000256" key="14">
    <source>
        <dbReference type="ARBA" id="ARBA00049556"/>
    </source>
</evidence>
<dbReference type="FunFam" id="3.40.50.720:FF:000009">
    <property type="entry name" value="Fatty oxidation complex, alpha subunit"/>
    <property type="match status" value="1"/>
</dbReference>
<dbReference type="SUPFAM" id="SSF48179">
    <property type="entry name" value="6-phosphogluconate dehydrogenase C-terminal domain-like"/>
    <property type="match status" value="2"/>
</dbReference>
<accession>A0A7W6BF43</accession>
<dbReference type="Pfam" id="PF00725">
    <property type="entry name" value="3HCDH"/>
    <property type="match status" value="2"/>
</dbReference>
<dbReference type="InterPro" id="IPR029045">
    <property type="entry name" value="ClpP/crotonase-like_dom_sf"/>
</dbReference>
<keyword evidence="13" id="KW-0511">Multifunctional enzyme</keyword>
<keyword evidence="10" id="KW-0576">Peroxisome</keyword>
<comment type="subunit">
    <text evidence="4">Monomer.</text>
</comment>
<organism evidence="18 19">
    <name type="scientific">Sphingobium jiangsuense</name>
    <dbReference type="NCBI Taxonomy" id="870476"/>
    <lineage>
        <taxon>Bacteria</taxon>
        <taxon>Pseudomonadati</taxon>
        <taxon>Pseudomonadota</taxon>
        <taxon>Alphaproteobacteria</taxon>
        <taxon>Sphingomonadales</taxon>
        <taxon>Sphingomonadaceae</taxon>
        <taxon>Sphingobium</taxon>
    </lineage>
</organism>
<dbReference type="GO" id="GO:0070403">
    <property type="term" value="F:NAD+ binding"/>
    <property type="evidence" value="ECO:0007669"/>
    <property type="project" value="InterPro"/>
</dbReference>
<keyword evidence="5" id="KW-0276">Fatty acid metabolism</keyword>
<dbReference type="InterPro" id="IPR006176">
    <property type="entry name" value="3-OHacyl-CoA_DH_NAD-bd"/>
</dbReference>
<comment type="caution">
    <text evidence="18">The sequence shown here is derived from an EMBL/GenBank/DDBJ whole genome shotgun (WGS) entry which is preliminary data.</text>
</comment>
<comment type="subcellular location">
    <subcellularLocation>
        <location evidence="1">Peroxisome</location>
    </subcellularLocation>
</comment>
<evidence type="ECO:0000256" key="12">
    <source>
        <dbReference type="ARBA" id="ARBA00023239"/>
    </source>
</evidence>
<dbReference type="InterPro" id="IPR036291">
    <property type="entry name" value="NAD(P)-bd_dom_sf"/>
</dbReference>
<name>A0A7W6BF43_9SPHN</name>
<evidence type="ECO:0000256" key="4">
    <source>
        <dbReference type="ARBA" id="ARBA00011245"/>
    </source>
</evidence>
<keyword evidence="6" id="KW-0442">Lipid degradation</keyword>
<dbReference type="PANTHER" id="PTHR23309">
    <property type="entry name" value="3-HYDROXYACYL-COA DEHYROGENASE"/>
    <property type="match status" value="1"/>
</dbReference>
<dbReference type="GO" id="GO:0016853">
    <property type="term" value="F:isomerase activity"/>
    <property type="evidence" value="ECO:0007669"/>
    <property type="project" value="UniProtKB-KW"/>
</dbReference>
<dbReference type="PANTHER" id="PTHR23309:SF49">
    <property type="entry name" value="PEROXISOMAL BIFUNCTIONAL ENZYME"/>
    <property type="match status" value="1"/>
</dbReference>
<dbReference type="GO" id="GO:0006635">
    <property type="term" value="P:fatty acid beta-oxidation"/>
    <property type="evidence" value="ECO:0007669"/>
    <property type="project" value="UniProtKB-UniPathway"/>
</dbReference>
<dbReference type="InterPro" id="IPR001753">
    <property type="entry name" value="Enoyl-CoA_hydra/iso"/>
</dbReference>
<keyword evidence="19" id="KW-1185">Reference proteome</keyword>
<feature type="domain" description="3-hydroxyacyl-CoA dehydrogenase NAD binding" evidence="17">
    <location>
        <begin position="299"/>
        <end position="474"/>
    </location>
</feature>
<dbReference type="EC" id="1.1.1.35" evidence="18"/>
<evidence type="ECO:0000256" key="10">
    <source>
        <dbReference type="ARBA" id="ARBA00023140"/>
    </source>
</evidence>
<evidence type="ECO:0000259" key="17">
    <source>
        <dbReference type="Pfam" id="PF02737"/>
    </source>
</evidence>
<dbReference type="Proteomes" id="UP000571950">
    <property type="component" value="Unassembled WGS sequence"/>
</dbReference>
<dbReference type="PROSITE" id="PS00166">
    <property type="entry name" value="ENOYL_COA_HYDRATASE"/>
    <property type="match status" value="1"/>
</dbReference>
<dbReference type="UniPathway" id="UPA00659"/>
<comment type="catalytic activity">
    <reaction evidence="14">
        <text>a (3S)-3-hydroxyacyl-CoA + NAD(+) = a 3-oxoacyl-CoA + NADH + H(+)</text>
        <dbReference type="Rhea" id="RHEA:22432"/>
        <dbReference type="ChEBI" id="CHEBI:15378"/>
        <dbReference type="ChEBI" id="CHEBI:57318"/>
        <dbReference type="ChEBI" id="CHEBI:57540"/>
        <dbReference type="ChEBI" id="CHEBI:57945"/>
        <dbReference type="ChEBI" id="CHEBI:90726"/>
        <dbReference type="EC" id="1.1.1.35"/>
    </reaction>
</comment>
<evidence type="ECO:0000256" key="6">
    <source>
        <dbReference type="ARBA" id="ARBA00022963"/>
    </source>
</evidence>
<evidence type="ECO:0000256" key="15">
    <source>
        <dbReference type="RuleBase" id="RU003707"/>
    </source>
</evidence>
<dbReference type="InterPro" id="IPR018376">
    <property type="entry name" value="Enoyl-CoA_hyd/isom_CS"/>
</dbReference>
<protein>
    <submittedName>
        <fullName evidence="18">3-hydroxyacyl-CoA dehydrogenase</fullName>
        <ecNumber evidence="18">1.1.1.35</ecNumber>
    </submittedName>
</protein>
<proteinExistence type="inferred from homology"/>
<dbReference type="AlphaFoldDB" id="A0A7W6BF43"/>
<sequence length="688" mass="73743">MTDVASLSIENGIGVLTIDSPPVNALGIAVRRGIDHGIRTLGADDSVKAIVLICGGRTFFAGADISEFGRPPEEPTLGAVLDVIENCSKPVIAAIHGTALGGGLELALVCHYRIAVPSAKVGLPEVHLGLLPGAGGTQRLPRIVGPETALDLIVSGRPIKAKEAERLGVVDALAGEATLREDAVAFARKVVEEGRPLMRVRDRQNKVDPYRGKPELFAEFRRKNARAFKGFKAPENIVKAIEAAVELPFEEGVKREWELFQELEPSIESQAQRYAFFGERGTARVPDIPSSTPTLPIAKVGVIGAGTMGGGITMNFLNAGIPVTLVEMNQQALDRGLGVIRRNYENTAKKGRMTQEQVEQRMALVTPTLGLEALADVDLVIEAVFEEMGVKKDIFARLDGIVRQGAILASNTSFLDLNEIAAATARPEWVVGLHFFSPANVMRLLEVVRGDKTSKEVVATAMKLAKTIGKVPVLSGVCFGFIANRIMNQRAVQADALVLEGPTPAEIDKAIEDYGFAMGPFRMIDLVGLDVLGRGEGERTVMRDLVAMGRLGQKSGGGYYDYDEARKATPSPVAAQAIADFAAHKGIGNSGSQSDEEIIARLLYPVVNEGAKLLEEGIALRASDIDMAAILGYNWPVYTGGPMFWADTVGLPKIVAKLKEYEVRYGEAFRPSPLLEAKAAAGESFTRG</sequence>
<evidence type="ECO:0000256" key="1">
    <source>
        <dbReference type="ARBA" id="ARBA00004275"/>
    </source>
</evidence>
<dbReference type="InterPro" id="IPR006108">
    <property type="entry name" value="3HC_DH_C"/>
</dbReference>
<comment type="pathway">
    <text evidence="2">Lipid metabolism; fatty acid beta-oxidation.</text>
</comment>
<keyword evidence="12" id="KW-0456">Lyase</keyword>
<evidence type="ECO:0000256" key="5">
    <source>
        <dbReference type="ARBA" id="ARBA00022832"/>
    </source>
</evidence>
<dbReference type="InterPro" id="IPR008927">
    <property type="entry name" value="6-PGluconate_DH-like_C_sf"/>
</dbReference>
<evidence type="ECO:0000256" key="3">
    <source>
        <dbReference type="ARBA" id="ARBA00008750"/>
    </source>
</evidence>
<dbReference type="Gene3D" id="3.40.50.720">
    <property type="entry name" value="NAD(P)-binding Rossmann-like Domain"/>
    <property type="match status" value="1"/>
</dbReference>
<dbReference type="EMBL" id="JACIDT010000004">
    <property type="protein sequence ID" value="MBB3925801.1"/>
    <property type="molecule type" value="Genomic_DNA"/>
</dbReference>
<reference evidence="18 19" key="1">
    <citation type="submission" date="2020-08" db="EMBL/GenBank/DDBJ databases">
        <title>Genomic Encyclopedia of Type Strains, Phase IV (KMG-IV): sequencing the most valuable type-strain genomes for metagenomic binning, comparative biology and taxonomic classification.</title>
        <authorList>
            <person name="Goeker M."/>
        </authorList>
    </citation>
    <scope>NUCLEOTIDE SEQUENCE [LARGE SCALE GENOMIC DNA]</scope>
    <source>
        <strain evidence="18 19">DSM 26189</strain>
    </source>
</reference>
<evidence type="ECO:0000256" key="11">
    <source>
        <dbReference type="ARBA" id="ARBA00023235"/>
    </source>
</evidence>
<comment type="similarity">
    <text evidence="15">Belongs to the enoyl-CoA hydratase/isomerase family.</text>
</comment>
<dbReference type="RefSeq" id="WP_188071351.1">
    <property type="nucleotide sequence ID" value="NZ_BSPS01000039.1"/>
</dbReference>
<evidence type="ECO:0000313" key="18">
    <source>
        <dbReference type="EMBL" id="MBB3925801.1"/>
    </source>
</evidence>
<feature type="domain" description="3-hydroxyacyl-CoA dehydrogenase C-terminal" evidence="16">
    <location>
        <begin position="598"/>
        <end position="683"/>
    </location>
</feature>
<gene>
    <name evidence="18" type="ORF">GGR43_001516</name>
</gene>
<dbReference type="Gene3D" id="3.90.226.10">
    <property type="entry name" value="2-enoyl-CoA Hydratase, Chain A, domain 1"/>
    <property type="match status" value="1"/>
</dbReference>
<feature type="domain" description="3-hydroxyacyl-CoA dehydrogenase C-terminal" evidence="16">
    <location>
        <begin position="480"/>
        <end position="562"/>
    </location>
</feature>
<dbReference type="Gene3D" id="1.10.1040.50">
    <property type="match status" value="1"/>
</dbReference>
<comment type="similarity">
    <text evidence="3">In the N-terminal section; belongs to the enoyl-CoA hydratase/isomerase family.</text>
</comment>
<dbReference type="SUPFAM" id="SSF51735">
    <property type="entry name" value="NAD(P)-binding Rossmann-fold domains"/>
    <property type="match status" value="1"/>
</dbReference>
<dbReference type="GO" id="GO:0004300">
    <property type="term" value="F:enoyl-CoA hydratase activity"/>
    <property type="evidence" value="ECO:0007669"/>
    <property type="project" value="UniProtKB-ARBA"/>
</dbReference>